<reference evidence="2" key="1">
    <citation type="journal article" date="2014" name="Int. J. Syst. Evol. Microbiol.">
        <title>Complete genome sequence of Corynebacterium casei LMG S-19264T (=DSM 44701T), isolated from a smear-ripened cheese.</title>
        <authorList>
            <consortium name="US DOE Joint Genome Institute (JGI-PGF)"/>
            <person name="Walter F."/>
            <person name="Albersmeier A."/>
            <person name="Kalinowski J."/>
            <person name="Ruckert C."/>
        </authorList>
    </citation>
    <scope>NUCLEOTIDE SEQUENCE</scope>
    <source>
        <strain evidence="2">JCM 3035</strain>
    </source>
</reference>
<keyword evidence="3" id="KW-1185">Reference proteome</keyword>
<gene>
    <name evidence="2" type="ORF">GCM10010094_07900</name>
</gene>
<evidence type="ECO:0000256" key="1">
    <source>
        <dbReference type="SAM" id="MobiDB-lite"/>
    </source>
</evidence>
<feature type="compositionally biased region" description="Polar residues" evidence="1">
    <location>
        <begin position="77"/>
        <end position="90"/>
    </location>
</feature>
<dbReference type="AlphaFoldDB" id="A0A917QGZ7"/>
<reference evidence="2" key="2">
    <citation type="submission" date="2020-09" db="EMBL/GenBank/DDBJ databases">
        <authorList>
            <person name="Sun Q."/>
            <person name="Ohkuma M."/>
        </authorList>
    </citation>
    <scope>NUCLEOTIDE SEQUENCE</scope>
    <source>
        <strain evidence="2">JCM 3035</strain>
    </source>
</reference>
<name>A0A917QGZ7_9ACTN</name>
<feature type="compositionally biased region" description="Polar residues" evidence="1">
    <location>
        <begin position="7"/>
        <end position="26"/>
    </location>
</feature>
<proteinExistence type="predicted"/>
<organism evidence="2 3">
    <name type="scientific">Streptomyces flaveus</name>
    <dbReference type="NCBI Taxonomy" id="66370"/>
    <lineage>
        <taxon>Bacteria</taxon>
        <taxon>Bacillati</taxon>
        <taxon>Actinomycetota</taxon>
        <taxon>Actinomycetes</taxon>
        <taxon>Kitasatosporales</taxon>
        <taxon>Streptomycetaceae</taxon>
        <taxon>Streptomyces</taxon>
        <taxon>Streptomyces aurantiacus group</taxon>
    </lineage>
</organism>
<feature type="region of interest" description="Disordered" evidence="1">
    <location>
        <begin position="1"/>
        <end position="90"/>
    </location>
</feature>
<evidence type="ECO:0000313" key="3">
    <source>
        <dbReference type="Proteomes" id="UP000637788"/>
    </source>
</evidence>
<protein>
    <submittedName>
        <fullName evidence="2">Uncharacterized protein</fullName>
    </submittedName>
</protein>
<comment type="caution">
    <text evidence="2">The sequence shown here is derived from an EMBL/GenBank/DDBJ whole genome shotgun (WGS) entry which is preliminary data.</text>
</comment>
<accession>A0A917QGZ7</accession>
<sequence length="90" mass="9513">MAKAPTTRVTSSTEKSLVTAPTTWTTKKVPRNPNNAPRRDHRRLTTAINGAPTIIPTANAEVSDPAAGTDTPKSRAMSGTSPDNMNSEVP</sequence>
<dbReference type="EMBL" id="BMPQ01000002">
    <property type="protein sequence ID" value="GGK50125.1"/>
    <property type="molecule type" value="Genomic_DNA"/>
</dbReference>
<dbReference type="Proteomes" id="UP000637788">
    <property type="component" value="Unassembled WGS sequence"/>
</dbReference>
<evidence type="ECO:0000313" key="2">
    <source>
        <dbReference type="EMBL" id="GGK50125.1"/>
    </source>
</evidence>